<dbReference type="OrthoDB" id="2550114at2759"/>
<protein>
    <submittedName>
        <fullName evidence="2">Uncharacterized protein</fullName>
    </submittedName>
</protein>
<organism evidence="2 3">
    <name type="scientific">Cyphellophora attinorum</name>
    <dbReference type="NCBI Taxonomy" id="1664694"/>
    <lineage>
        <taxon>Eukaryota</taxon>
        <taxon>Fungi</taxon>
        <taxon>Dikarya</taxon>
        <taxon>Ascomycota</taxon>
        <taxon>Pezizomycotina</taxon>
        <taxon>Eurotiomycetes</taxon>
        <taxon>Chaetothyriomycetidae</taxon>
        <taxon>Chaetothyriales</taxon>
        <taxon>Cyphellophoraceae</taxon>
        <taxon>Cyphellophora</taxon>
    </lineage>
</organism>
<dbReference type="STRING" id="1664694.A0A0N1HC47"/>
<keyword evidence="1" id="KW-1133">Transmembrane helix</keyword>
<dbReference type="RefSeq" id="XP_018002126.1">
    <property type="nucleotide sequence ID" value="XM_018145738.1"/>
</dbReference>
<feature type="transmembrane region" description="Helical" evidence="1">
    <location>
        <begin position="12"/>
        <end position="34"/>
    </location>
</feature>
<feature type="transmembrane region" description="Helical" evidence="1">
    <location>
        <begin position="81"/>
        <end position="98"/>
    </location>
</feature>
<dbReference type="EMBL" id="LFJN01000008">
    <property type="protein sequence ID" value="KPI42163.1"/>
    <property type="molecule type" value="Genomic_DNA"/>
</dbReference>
<dbReference type="PANTHER" id="PTHR39605:SF1">
    <property type="entry name" value="MAJOR FACILITATOR SUPERFAMILY (MFS) PROFILE DOMAIN-CONTAINING PROTEIN"/>
    <property type="match status" value="1"/>
</dbReference>
<evidence type="ECO:0000313" key="2">
    <source>
        <dbReference type="EMBL" id="KPI42163.1"/>
    </source>
</evidence>
<dbReference type="PANTHER" id="PTHR39605">
    <property type="entry name" value="MAJOR FACILITATOR SUPERFAMILY (MFS) PROFILE DOMAIN-CONTAINING PROTEIN"/>
    <property type="match status" value="1"/>
</dbReference>
<comment type="caution">
    <text evidence="2">The sequence shown here is derived from an EMBL/GenBank/DDBJ whole genome shotgun (WGS) entry which is preliminary data.</text>
</comment>
<dbReference type="GeneID" id="28737618"/>
<keyword evidence="3" id="KW-1185">Reference proteome</keyword>
<dbReference type="Proteomes" id="UP000038010">
    <property type="component" value="Unassembled WGS sequence"/>
</dbReference>
<feature type="transmembrane region" description="Helical" evidence="1">
    <location>
        <begin position="118"/>
        <end position="137"/>
    </location>
</feature>
<feature type="transmembrane region" description="Helical" evidence="1">
    <location>
        <begin position="46"/>
        <end position="69"/>
    </location>
</feature>
<keyword evidence="1" id="KW-0812">Transmembrane</keyword>
<gene>
    <name evidence="2" type="ORF">AB675_5521</name>
</gene>
<dbReference type="VEuPathDB" id="FungiDB:AB675_5521"/>
<evidence type="ECO:0000313" key="3">
    <source>
        <dbReference type="Proteomes" id="UP000038010"/>
    </source>
</evidence>
<evidence type="ECO:0000256" key="1">
    <source>
        <dbReference type="SAM" id="Phobius"/>
    </source>
</evidence>
<dbReference type="AlphaFoldDB" id="A0A0N1HC47"/>
<sequence>MDTPTIYTLASTAWLSLQALPLLFTPKLIITLLAETDAHVATITEIYFARLLAIAQLSIIVFSLLPPAASSGTSPQQQQQPPYALTFTHVASFVYIYAHYTTLTSALGSSTPNTTGLLLGLLGNGILSSMGIFMTVFSGTAAHVSKRTGADKRTSGWPFGNVNAYNPKKDRATVASRAEPKFRSSNALM</sequence>
<accession>A0A0N1HC47</accession>
<keyword evidence="1" id="KW-0472">Membrane</keyword>
<reference evidence="2 3" key="1">
    <citation type="submission" date="2015-06" db="EMBL/GenBank/DDBJ databases">
        <title>Draft genome of the ant-associated black yeast Phialophora attae CBS 131958.</title>
        <authorList>
            <person name="Moreno L.F."/>
            <person name="Stielow B.J."/>
            <person name="de Hoog S."/>
            <person name="Vicente V.A."/>
            <person name="Weiss V.A."/>
            <person name="de Vries M."/>
            <person name="Cruz L.M."/>
            <person name="Souza E.M."/>
        </authorList>
    </citation>
    <scope>NUCLEOTIDE SEQUENCE [LARGE SCALE GENOMIC DNA]</scope>
    <source>
        <strain evidence="2 3">CBS 131958</strain>
    </source>
</reference>
<name>A0A0N1HC47_9EURO</name>
<proteinExistence type="predicted"/>